<proteinExistence type="predicted"/>
<dbReference type="EMBL" id="GGEC01024925">
    <property type="protein sequence ID" value="MBX05409.1"/>
    <property type="molecule type" value="Transcribed_RNA"/>
</dbReference>
<name>A0A2P2KI44_RHIMU</name>
<reference evidence="1" key="1">
    <citation type="submission" date="2018-02" db="EMBL/GenBank/DDBJ databases">
        <title>Rhizophora mucronata_Transcriptome.</title>
        <authorList>
            <person name="Meera S.P."/>
            <person name="Sreeshan A."/>
            <person name="Augustine A."/>
        </authorList>
    </citation>
    <scope>NUCLEOTIDE SEQUENCE</scope>
    <source>
        <tissue evidence="1">Leaf</tissue>
    </source>
</reference>
<dbReference type="AlphaFoldDB" id="A0A2P2KI44"/>
<evidence type="ECO:0000313" key="1">
    <source>
        <dbReference type="EMBL" id="MBX05409.1"/>
    </source>
</evidence>
<organism evidence="1">
    <name type="scientific">Rhizophora mucronata</name>
    <name type="common">Asiatic mangrove</name>
    <dbReference type="NCBI Taxonomy" id="61149"/>
    <lineage>
        <taxon>Eukaryota</taxon>
        <taxon>Viridiplantae</taxon>
        <taxon>Streptophyta</taxon>
        <taxon>Embryophyta</taxon>
        <taxon>Tracheophyta</taxon>
        <taxon>Spermatophyta</taxon>
        <taxon>Magnoliopsida</taxon>
        <taxon>eudicotyledons</taxon>
        <taxon>Gunneridae</taxon>
        <taxon>Pentapetalae</taxon>
        <taxon>rosids</taxon>
        <taxon>fabids</taxon>
        <taxon>Malpighiales</taxon>
        <taxon>Rhizophoraceae</taxon>
        <taxon>Rhizophora</taxon>
    </lineage>
</organism>
<protein>
    <submittedName>
        <fullName evidence="1">Tropinone reductase like</fullName>
    </submittedName>
</protein>
<accession>A0A2P2KI44</accession>
<sequence>MSIKGFLTDITSLLEEISRISWFTLLALLAPSQLTTKLRFFQKFSTPTDWRNRFGRDSTRLPSDNLSNFYTINFGANQSINQSLCIFCCCTSQQ</sequence>